<dbReference type="Gene3D" id="2.160.20.80">
    <property type="entry name" value="E3 ubiquitin-protein ligase SopA"/>
    <property type="match status" value="1"/>
</dbReference>
<name>Q7RME7_PLAYO</name>
<sequence length="1107" mass="130651">MDSNIASAIITIAANRAIDSITSVAPISATRLFLSLVWGEIMSMFKGMLIRSTEKKGQDINSNNSKDNIAKPSKIKRNESYTDKSITNLEKQNTNNYKKEIYDNLNDLSLSYSTDTKNENDNPINIINRSNNNDDAYTYNKNLITLNEDIYDELNKIDGFITTCNLKNDDAGNLYESVTDLQKIKHNDKVSNKIENIENELYSAYYSPDGNNEEKEKEKKKEFSENINNEIYLHELNNNYPSDYIINAENKKKNISLILSCVQNIFKSTNHWEANNLKRLLEILGMFNHKNENMLVVAYYFTYHSYMNKKFLDFKRIYNYDLLIYKLLLNINKIKKKRKKYKEKERIFITNEKLDTAHIMQKKIINYNLIIAKIENKIIELFEIKKNIYNNNYLLKYYVHNLFKVIVRNICINKKEEKKKRKKILQEKKNEILDQESKLIEKENEIKKEEQNIYEHNEQIEKDQTAISEDFKEISEKYNKQLNNINDQMNDINNDIKELEKQIELKKIEKEKVMQIKAQLEKEKEEELKNISKKQSEINTSINFIKNTQNLLNEKKNNIINEKNKIKIHSQNLLTQYQSCYQKSHSISSLISSINKIIQILDEDKTDLFYTQSNCEQDKKEFSNNISEFDKQKISHDNTILENDGGTNTNKKEICRDDHTNDKVETNEQDGEMKKENKKSSLLYILKNVYVLKKKIFELEKNCKNINEQKKKLMIDISQYKCEIENINIKKENFKNKKKILLKNKMLNEIKNIIKEYDELLQTEEIILKQVENSKNDLAVLKKEHLLSNEEKEKLKKKLFMLEKKLIKLEILYFKHILNNQIIQKTNLEDISKEGAEDENKQISQTEVYQTVEETENKTDNDAFIFSDESETEEEDFEAKNILMKIVRQMEEAHMGTTVNDLENDDLTNDDLENADLENDDLENADLENDDLENDDLTNDDLTNDDLTNDDLENDDLTNDDLENDEEVNSEKDTELKEHELIDETTDVLLKEMDINLLGKNYDKVTNDNGPCKNGDDNKMLNAIENVNIEERTSFQEIFQKYKNIYCVNENIDYNLLEKEIDGFGNYIIKEEKNLKRKKLIILSKKKNVLKKYYEYNSDNSEDEINI</sequence>
<feature type="compositionally biased region" description="Acidic residues" evidence="2">
    <location>
        <begin position="918"/>
        <end position="968"/>
    </location>
</feature>
<dbReference type="FunCoup" id="Q7RME7">
    <property type="interactions" value="754"/>
</dbReference>
<feature type="region of interest" description="Disordered" evidence="2">
    <location>
        <begin position="56"/>
        <end position="84"/>
    </location>
</feature>
<proteinExistence type="predicted"/>
<feature type="coiled-coil region" evidence="1">
    <location>
        <begin position="415"/>
        <end position="572"/>
    </location>
</feature>
<dbReference type="EMBL" id="AABL01000611">
    <property type="protein sequence ID" value="EAA21669.1"/>
    <property type="molecule type" value="Genomic_DNA"/>
</dbReference>
<dbReference type="InParanoid" id="Q7RME7"/>
<keyword evidence="4" id="KW-1185">Reference proteome</keyword>
<gene>
    <name evidence="3" type="ORF">PY02234</name>
</gene>
<feature type="compositionally biased region" description="Basic and acidic residues" evidence="2">
    <location>
        <begin position="969"/>
        <end position="979"/>
    </location>
</feature>
<evidence type="ECO:0000313" key="3">
    <source>
        <dbReference type="EMBL" id="EAA21669.1"/>
    </source>
</evidence>
<evidence type="ECO:0000256" key="2">
    <source>
        <dbReference type="SAM" id="MobiDB-lite"/>
    </source>
</evidence>
<evidence type="ECO:0000256" key="1">
    <source>
        <dbReference type="SAM" id="Coils"/>
    </source>
</evidence>
<protein>
    <submittedName>
        <fullName evidence="3">Uncharacterized protein</fullName>
    </submittedName>
</protein>
<dbReference type="KEGG" id="pyo:PY17X_1007100"/>
<dbReference type="SUPFAM" id="SSF141571">
    <property type="entry name" value="Pentapeptide repeat-like"/>
    <property type="match status" value="1"/>
</dbReference>
<feature type="region of interest" description="Disordered" evidence="2">
    <location>
        <begin position="918"/>
        <end position="979"/>
    </location>
</feature>
<dbReference type="PaxDb" id="73239-Q7RME7"/>
<organism evidence="3 4">
    <name type="scientific">Plasmodium yoelii yoelii</name>
    <dbReference type="NCBI Taxonomy" id="73239"/>
    <lineage>
        <taxon>Eukaryota</taxon>
        <taxon>Sar</taxon>
        <taxon>Alveolata</taxon>
        <taxon>Apicomplexa</taxon>
        <taxon>Aconoidasida</taxon>
        <taxon>Haemosporida</taxon>
        <taxon>Plasmodiidae</taxon>
        <taxon>Plasmodium</taxon>
        <taxon>Plasmodium (Vinckeia)</taxon>
    </lineage>
</organism>
<comment type="caution">
    <text evidence="3">The sequence shown here is derived from an EMBL/GenBank/DDBJ whole genome shotgun (WGS) entry which is preliminary data.</text>
</comment>
<evidence type="ECO:0000313" key="4">
    <source>
        <dbReference type="Proteomes" id="UP000008553"/>
    </source>
</evidence>
<reference evidence="3 4" key="1">
    <citation type="journal article" date="2002" name="Nature">
        <title>Genome sequence and comparative analysis of the model rodent malaria parasite Plasmodium yoelii yoelii.</title>
        <authorList>
            <person name="Carlton J.M."/>
            <person name="Angiuoli S.V."/>
            <person name="Suh B.B."/>
            <person name="Kooij T.W."/>
            <person name="Pertea M."/>
            <person name="Silva J.C."/>
            <person name="Ermolaeva M.D."/>
            <person name="Allen J.E."/>
            <person name="Selengut J.D."/>
            <person name="Koo H.L."/>
            <person name="Peterson J.D."/>
            <person name="Pop M."/>
            <person name="Kosack D.S."/>
            <person name="Shumway M.F."/>
            <person name="Bidwell S.L."/>
            <person name="Shallom S.J."/>
            <person name="van Aken S.E."/>
            <person name="Riedmuller S.B."/>
            <person name="Feldblyum T.V."/>
            <person name="Cho J.K."/>
            <person name="Quackenbush J."/>
            <person name="Sedegah M."/>
            <person name="Shoaibi A."/>
            <person name="Cummings L.M."/>
            <person name="Florens L."/>
            <person name="Yates J.R."/>
            <person name="Raine J.D."/>
            <person name="Sinden R.E."/>
            <person name="Harris M.A."/>
            <person name="Cunningham D.A."/>
            <person name="Preiser P.R."/>
            <person name="Bergman L.W."/>
            <person name="Vaidya A.B."/>
            <person name="van Lin L.H."/>
            <person name="Janse C.J."/>
            <person name="Waters A.P."/>
            <person name="Smith H.O."/>
            <person name="White O.R."/>
            <person name="Salzberg S.L."/>
            <person name="Venter J.C."/>
            <person name="Fraser C.M."/>
            <person name="Hoffman S.L."/>
            <person name="Gardner M.J."/>
            <person name="Carucci D.J."/>
        </authorList>
    </citation>
    <scope>NUCLEOTIDE SEQUENCE [LARGE SCALE GENOMIC DNA]</scope>
    <source>
        <strain evidence="3 4">17XNL</strain>
    </source>
</reference>
<dbReference type="AlphaFoldDB" id="Q7RME7"/>
<dbReference type="Proteomes" id="UP000008553">
    <property type="component" value="Unassembled WGS sequence"/>
</dbReference>
<feature type="region of interest" description="Disordered" evidence="2">
    <location>
        <begin position="650"/>
        <end position="673"/>
    </location>
</feature>
<feature type="coiled-coil region" evidence="1">
    <location>
        <begin position="696"/>
        <end position="812"/>
    </location>
</feature>
<accession>Q7RME7</accession>
<keyword evidence="1" id="KW-0175">Coiled coil</keyword>
<dbReference type="STRING" id="73239.Q7RME7"/>